<protein>
    <submittedName>
        <fullName evidence="1">Uncharacterized protein</fullName>
    </submittedName>
</protein>
<accession>U9T9B2</accession>
<sequence>MTRISSNDGFRGRCVANSNTSCEGNIPKQWEISGQLTFLLFLLILLIPLELRPGPYYYLQKTFSISTDGNRLLHLKQKHPDSGFHSVY</sequence>
<dbReference type="AlphaFoldDB" id="U9T9B2"/>
<evidence type="ECO:0000313" key="1">
    <source>
        <dbReference type="EMBL" id="ESA02918.1"/>
    </source>
</evidence>
<reference evidence="1" key="1">
    <citation type="submission" date="2013-07" db="EMBL/GenBank/DDBJ databases">
        <title>The genome of an arbuscular mycorrhizal fungus provides insights into the evolution of the oldest plant symbiosis.</title>
        <authorList>
            <consortium name="DOE Joint Genome Institute"/>
            <person name="Tisserant E."/>
            <person name="Malbreil M."/>
            <person name="Kuo A."/>
            <person name="Kohler A."/>
            <person name="Symeonidi A."/>
            <person name="Balestrini R."/>
            <person name="Charron P."/>
            <person name="Duensing N."/>
            <person name="Frei-dit-Frey N."/>
            <person name="Gianinazzi-Pearson V."/>
            <person name="Gilbert B."/>
            <person name="Handa Y."/>
            <person name="Hijri M."/>
            <person name="Kaul R."/>
            <person name="Kawaguchi M."/>
            <person name="Krajinski F."/>
            <person name="Lammers P."/>
            <person name="Lapierre D."/>
            <person name="Masclaux F.G."/>
            <person name="Murat C."/>
            <person name="Morin E."/>
            <person name="Ndikumana S."/>
            <person name="Pagni M."/>
            <person name="Petitpierre D."/>
            <person name="Requena N."/>
            <person name="Rosikiewicz P."/>
            <person name="Riley R."/>
            <person name="Saito K."/>
            <person name="San Clemente H."/>
            <person name="Shapiro H."/>
            <person name="van Tuinen D."/>
            <person name="Becard G."/>
            <person name="Bonfante P."/>
            <person name="Paszkowski U."/>
            <person name="Shachar-Hill Y."/>
            <person name="Young J.P."/>
            <person name="Sanders I.R."/>
            <person name="Henrissat B."/>
            <person name="Rensing S.A."/>
            <person name="Grigoriev I.V."/>
            <person name="Corradi N."/>
            <person name="Roux C."/>
            <person name="Martin F."/>
        </authorList>
    </citation>
    <scope>NUCLEOTIDE SEQUENCE</scope>
    <source>
        <strain evidence="1">DAOM 197198</strain>
    </source>
</reference>
<dbReference type="HOGENOM" id="CLU_2470242_0_0_1"/>
<gene>
    <name evidence="1" type="ORF">GLOINDRAFT_6046</name>
</gene>
<dbReference type="EMBL" id="KI295361">
    <property type="protein sequence ID" value="ESA02918.1"/>
    <property type="molecule type" value="Genomic_DNA"/>
</dbReference>
<proteinExistence type="predicted"/>
<organism evidence="1">
    <name type="scientific">Rhizophagus irregularis (strain DAOM 181602 / DAOM 197198 / MUCL 43194)</name>
    <name type="common">Arbuscular mycorrhizal fungus</name>
    <name type="synonym">Glomus intraradices</name>
    <dbReference type="NCBI Taxonomy" id="747089"/>
    <lineage>
        <taxon>Eukaryota</taxon>
        <taxon>Fungi</taxon>
        <taxon>Fungi incertae sedis</taxon>
        <taxon>Mucoromycota</taxon>
        <taxon>Glomeromycotina</taxon>
        <taxon>Glomeromycetes</taxon>
        <taxon>Glomerales</taxon>
        <taxon>Glomeraceae</taxon>
        <taxon>Rhizophagus</taxon>
    </lineage>
</organism>
<name>U9T9B2_RHIID</name>